<dbReference type="NCBIfam" id="TIGR01665">
    <property type="entry name" value="put_anti_recept"/>
    <property type="match status" value="1"/>
</dbReference>
<dbReference type="AlphaFoldDB" id="A0AAX6NGV6"/>
<reference evidence="2" key="1">
    <citation type="journal article" date="2022" name="J Environ Chem Eng">
        <title>Biodegradation of petroleum oil using a constructed nonpathogenic and heavy metal-tolerant bacterial consortium isolated from marine sponges.</title>
        <authorList>
            <person name="Dechsakulwatana C."/>
            <person name="Rungsihiranrut A."/>
            <person name="Muangchinda C."/>
            <person name="Ningthoujam R."/>
            <person name="Klankeo P."/>
            <person name="Pinyakong O."/>
        </authorList>
    </citation>
    <scope>NUCLEOTIDE SEQUENCE</scope>
    <source>
        <strain evidence="2">TL01-2</strain>
    </source>
</reference>
<dbReference type="RefSeq" id="WP_316911599.1">
    <property type="nucleotide sequence ID" value="NZ_JAPTGD010000005.1"/>
</dbReference>
<protein>
    <submittedName>
        <fullName evidence="2">Phage tail protein</fullName>
    </submittedName>
</protein>
<proteinExistence type="predicted"/>
<organism evidence="2 3">
    <name type="scientific">Priestia aryabhattai</name>
    <name type="common">Bacillus aryabhattai</name>
    <dbReference type="NCBI Taxonomy" id="412384"/>
    <lineage>
        <taxon>Bacteria</taxon>
        <taxon>Bacillati</taxon>
        <taxon>Bacillota</taxon>
        <taxon>Bacilli</taxon>
        <taxon>Bacillales</taxon>
        <taxon>Bacillaceae</taxon>
        <taxon>Priestia</taxon>
    </lineage>
</organism>
<gene>
    <name evidence="2" type="ORF">O0Q50_28495</name>
</gene>
<reference evidence="2" key="2">
    <citation type="submission" date="2022-12" db="EMBL/GenBank/DDBJ databases">
        <authorList>
            <person name="Dechsakulwatana C."/>
            <person name="Rungsihiranrut A."/>
            <person name="Muangchinda C."/>
            <person name="Ningthoujam R."/>
            <person name="Klankeo P."/>
            <person name="Pinyakong O."/>
        </authorList>
    </citation>
    <scope>NUCLEOTIDE SEQUENCE</scope>
    <source>
        <strain evidence="2">TL01-2</strain>
    </source>
</reference>
<evidence type="ECO:0000313" key="2">
    <source>
        <dbReference type="EMBL" id="MDU9695141.1"/>
    </source>
</evidence>
<dbReference type="Proteomes" id="UP001269400">
    <property type="component" value="Unassembled WGS sequence"/>
</dbReference>
<dbReference type="Pfam" id="PF06605">
    <property type="entry name" value="Prophage_tail"/>
    <property type="match status" value="1"/>
</dbReference>
<dbReference type="EMBL" id="JAPTGD010000005">
    <property type="protein sequence ID" value="MDU9695141.1"/>
    <property type="molecule type" value="Genomic_DNA"/>
</dbReference>
<feature type="domain" description="Tail spike" evidence="1">
    <location>
        <begin position="88"/>
        <end position="346"/>
    </location>
</feature>
<dbReference type="InterPro" id="IPR010572">
    <property type="entry name" value="Tail_dom"/>
</dbReference>
<evidence type="ECO:0000313" key="3">
    <source>
        <dbReference type="Proteomes" id="UP001269400"/>
    </source>
</evidence>
<sequence length="349" mass="39952">MIHLLDYKTNNIVAYLEGKLEDAVHLRNMDLEETFRFEWPVNDEKAQYIAGRNRVVIPDDKTGYREFIINELDKDADSVIAYCSASFLDLKKQKVISPTTLTGQTVNTAANWVLSGTEWQLGVTDYSGIRQITFEYMNAYDAILQVKQTFGCEISFRIEIDGNQIVKRYVDLVTRLGKFDGKEITFGKDLSGIRRKVNYDNLVTSLVCIGPEKDDGTRLTVTVENEAARQRWCRNNGKHLVAIYEPESSDQTMTIQRLTSLGLTELNKRIMGSIEYEVEQVTLDSVLGLEHEKASFADTLRIKDLHYVPPLYLEARVTEVERPLLDSSQKTYKLGDFVEYTQDQVMNLN</sequence>
<comment type="caution">
    <text evidence="2">The sequence shown here is derived from an EMBL/GenBank/DDBJ whole genome shotgun (WGS) entry which is preliminary data.</text>
</comment>
<evidence type="ECO:0000259" key="1">
    <source>
        <dbReference type="Pfam" id="PF06605"/>
    </source>
</evidence>
<dbReference type="InterPro" id="IPR007119">
    <property type="entry name" value="Phage_tail_spike_N"/>
</dbReference>
<accession>A0AAX6NGV6</accession>
<name>A0AAX6NGV6_PRIAR</name>